<feature type="domain" description="SH3b" evidence="3">
    <location>
        <begin position="958"/>
        <end position="1021"/>
    </location>
</feature>
<feature type="region of interest" description="Disordered" evidence="1">
    <location>
        <begin position="232"/>
        <end position="269"/>
    </location>
</feature>
<feature type="chain" id="PRO_5045804798" evidence="2">
    <location>
        <begin position="28"/>
        <end position="1095"/>
    </location>
</feature>
<dbReference type="SMART" id="SM00287">
    <property type="entry name" value="SH3b"/>
    <property type="match status" value="3"/>
</dbReference>
<dbReference type="Gene3D" id="2.30.30.40">
    <property type="entry name" value="SH3 Domains"/>
    <property type="match status" value="6"/>
</dbReference>
<dbReference type="InterPro" id="IPR036028">
    <property type="entry name" value="SH3-like_dom_sf"/>
</dbReference>
<dbReference type="SUPFAM" id="SSF50044">
    <property type="entry name" value="SH3-domain"/>
    <property type="match status" value="1"/>
</dbReference>
<dbReference type="SMART" id="SM00047">
    <property type="entry name" value="LYZ2"/>
    <property type="match status" value="1"/>
</dbReference>
<dbReference type="PANTHER" id="PTHR34408">
    <property type="entry name" value="FAMILY PROTEIN, PUTATIVE-RELATED"/>
    <property type="match status" value="1"/>
</dbReference>
<name>A0ABU5KJI1_9BACL</name>
<feature type="signal peptide" evidence="2">
    <location>
        <begin position="1"/>
        <end position="27"/>
    </location>
</feature>
<evidence type="ECO:0000259" key="3">
    <source>
        <dbReference type="PROSITE" id="PS51781"/>
    </source>
</evidence>
<accession>A0ABU5KJI1</accession>
<evidence type="ECO:0000313" key="5">
    <source>
        <dbReference type="Proteomes" id="UP001292084"/>
    </source>
</evidence>
<feature type="compositionally biased region" description="Acidic residues" evidence="1">
    <location>
        <begin position="235"/>
        <end position="264"/>
    </location>
</feature>
<dbReference type="InterPro" id="IPR003646">
    <property type="entry name" value="SH3-like_bac-type"/>
</dbReference>
<organism evidence="4 5">
    <name type="scientific">Jeotgalibacillus haloalkalitolerans</name>
    <dbReference type="NCBI Taxonomy" id="3104292"/>
    <lineage>
        <taxon>Bacteria</taxon>
        <taxon>Bacillati</taxon>
        <taxon>Bacillota</taxon>
        <taxon>Bacilli</taxon>
        <taxon>Bacillales</taxon>
        <taxon>Caryophanaceae</taxon>
        <taxon>Jeotgalibacillus</taxon>
    </lineage>
</organism>
<keyword evidence="5" id="KW-1185">Reference proteome</keyword>
<dbReference type="EMBL" id="JAXQNN010000001">
    <property type="protein sequence ID" value="MDZ5711299.1"/>
    <property type="molecule type" value="Genomic_DNA"/>
</dbReference>
<proteinExistence type="predicted"/>
<dbReference type="Pfam" id="PF08239">
    <property type="entry name" value="SH3_3"/>
    <property type="match status" value="1"/>
</dbReference>
<evidence type="ECO:0000313" key="4">
    <source>
        <dbReference type="EMBL" id="MDZ5711299.1"/>
    </source>
</evidence>
<gene>
    <name evidence="4" type="ORF">UFB30_03645</name>
</gene>
<reference evidence="4 5" key="1">
    <citation type="submission" date="2023-12" db="EMBL/GenBank/DDBJ databases">
        <title>Jeotgalibacillus haloalkaliphilus sp. nov., a novel salt-tolerant bacteria, isolated from the estuary of the Fenhe River into the Yellow River.</title>
        <authorList>
            <person name="Li Y."/>
        </authorList>
    </citation>
    <scope>NUCLEOTIDE SEQUENCE [LARGE SCALE GENOMIC DNA]</scope>
    <source>
        <strain evidence="4 5">HH7-29</strain>
    </source>
</reference>
<dbReference type="Proteomes" id="UP001292084">
    <property type="component" value="Unassembled WGS sequence"/>
</dbReference>
<dbReference type="RefSeq" id="WP_322420308.1">
    <property type="nucleotide sequence ID" value="NZ_JAXQNN010000001.1"/>
</dbReference>
<dbReference type="Pfam" id="PF01832">
    <property type="entry name" value="Glucosaminidase"/>
    <property type="match status" value="1"/>
</dbReference>
<comment type="caution">
    <text evidence="4">The sequence shown here is derived from an EMBL/GenBank/DDBJ whole genome shotgun (WGS) entry which is preliminary data.</text>
</comment>
<protein>
    <submittedName>
        <fullName evidence="4">SH3 domain-containing protein</fullName>
    </submittedName>
</protein>
<dbReference type="InterPro" id="IPR052354">
    <property type="entry name" value="Cell_Wall_Dynamics_Protein"/>
</dbReference>
<evidence type="ECO:0000256" key="1">
    <source>
        <dbReference type="SAM" id="MobiDB-lite"/>
    </source>
</evidence>
<dbReference type="Gene3D" id="1.10.530.10">
    <property type="match status" value="1"/>
</dbReference>
<sequence length="1095" mass="120454">MKKVKSIPVFIMLFAMILQLFPSISYAQEELVPEEQEKEIRFIHGEDASSEIDLLESENPDSEVVLTLTDGTAVELVTEVTEEAETPVSENIESTEADEQTATEDEVTEEPATEASEDEAVSEEAVEETSTEVTEETVEEVAAEPTESEEASAEVTTELESEEPSYILVAYTDAETEEVFTGYVDAELLFTEEESLQLLEERKLEEPALTEDEAEAPAESEEVIIEEAVPSEEKAVEEEALETEESTDEATVTEEKTEEAEEITEQPSTFSMARTFQAAAVEETLRGVGVAATVNVYSDQSRSSAVLKSYPRGSELVYRTLSSEWYSATVYVNGRARSGFIHVNDVDTLVSNPVRDSGYASKLVTNVFSNVSRDSGVLKQYPFGSRLVYTQYSENWYEATVYVNGKARSGFINANDISDSQQPEAEALEGVALKPNTNVYQSASTGSGVWKSYSQGTILSFRDYSDQFYIAKVYVNGIARIGYINAADVELKTDSLSPLKGIALNAPTNVYTTADKNSPAKKSYAQGTILSYTTYSADWYQAKIYLSGQPHLVYIHKSDVENINEVSNSLQGISLKNPTNVYSLASSSSDIRKSYPPGTVLQFSSFSQNWYKATVYVSGKARTGYIHTSDIEIAVENQTAIEGRANFEPTSVYASPSLRSGVLKSYSKYSLLKFKTFSENWYEASVYVNGSRKTGYIHKTHVNTSKEIINKTNYSTSFNTMLDLQMSQGMPKADGQGLYDASRNLVSYYMNPANFADRNDPSYFQFLVLSEPAGTTASELNSKVLNGKGILEGLGSTFIQASKTHGVNELYLISHALHETGNGTSPLAQGVEYNGQTVYNMFGIGAIDGAAVAEGSKRAYNEGWFTPEQAIIGGARFISSGYISAGQDTLYKMKWNPENPATHQYATHVSWALSQTTRIQNMYKDLSDYTLIFDVPNISGTPDPLPGPPQEFYPFPAGAKGTVTDNLNFRDKPSTTNSKILANIPRDTVIDIVGENGLGWYQVKYNGQTGWVSAGYVTVSNVLEVVTDSLRVRSSTNTSNNDNIIGSVTKGQLLIGITRSGEFVKNNEWYQIRFNGGTGWISSGTSNETYLIERK</sequence>
<dbReference type="InterPro" id="IPR002901">
    <property type="entry name" value="MGlyc_endo_b_GlcNAc-like_dom"/>
</dbReference>
<dbReference type="PANTHER" id="PTHR34408:SF1">
    <property type="entry name" value="GLYCOSYL HYDROLASE FAMILY 19 DOMAIN-CONTAINING PROTEIN HI_1415"/>
    <property type="match status" value="1"/>
</dbReference>
<dbReference type="PROSITE" id="PS51781">
    <property type="entry name" value="SH3B"/>
    <property type="match status" value="1"/>
</dbReference>
<keyword evidence="2" id="KW-0732">Signal</keyword>
<feature type="region of interest" description="Disordered" evidence="1">
    <location>
        <begin position="81"/>
        <end position="164"/>
    </location>
</feature>
<feature type="compositionally biased region" description="Acidic residues" evidence="1">
    <location>
        <begin position="93"/>
        <end position="163"/>
    </location>
</feature>
<evidence type="ECO:0000256" key="2">
    <source>
        <dbReference type="SAM" id="SignalP"/>
    </source>
</evidence>